<protein>
    <recommendedName>
        <fullName evidence="6">Lipoprotein</fullName>
    </recommendedName>
</protein>
<accession>A0A7J4YMP3</accession>
<reference evidence="4 5" key="1">
    <citation type="journal article" date="2019" name="Nat. Med.">
        <title>A library of human gut bacterial isolates paired with longitudinal multiomics data enables mechanistic microbiome research.</title>
        <authorList>
            <person name="Poyet M."/>
            <person name="Groussin M."/>
            <person name="Gibbons S.M."/>
            <person name="Avila-Pacheco J."/>
            <person name="Jiang X."/>
            <person name="Kearney S.M."/>
            <person name="Perrotta A.R."/>
            <person name="Berdy B."/>
            <person name="Zhao S."/>
            <person name="Lieberman T.D."/>
            <person name="Swanson P.K."/>
            <person name="Smith M."/>
            <person name="Roesemann S."/>
            <person name="Alexander J.E."/>
            <person name="Rich S.A."/>
            <person name="Livny J."/>
            <person name="Vlamakis H."/>
            <person name="Clish C."/>
            <person name="Bullock K."/>
            <person name="Deik A."/>
            <person name="Scott J."/>
            <person name="Pierce K.A."/>
            <person name="Xavier R.J."/>
            <person name="Alm E.J."/>
        </authorList>
    </citation>
    <scope>NUCLEOTIDE SEQUENCE [LARGE SCALE GENOMIC DNA]</scope>
    <source>
        <strain evidence="3 5">BIOML-A2</strain>
        <strain evidence="2 4">BIOML-A6</strain>
    </source>
</reference>
<evidence type="ECO:0000313" key="3">
    <source>
        <dbReference type="EMBL" id="KAA5252842.1"/>
    </source>
</evidence>
<keyword evidence="1" id="KW-0732">Signal</keyword>
<dbReference type="EMBL" id="VWAK01000021">
    <property type="protein sequence ID" value="KAA5229599.1"/>
    <property type="molecule type" value="Genomic_DNA"/>
</dbReference>
<comment type="caution">
    <text evidence="2">The sequence shown here is derived from an EMBL/GenBank/DDBJ whole genome shotgun (WGS) entry which is preliminary data.</text>
</comment>
<proteinExistence type="predicted"/>
<name>A0A7J4YMP3_9BACE</name>
<evidence type="ECO:0000313" key="5">
    <source>
        <dbReference type="Proteomes" id="UP000440198"/>
    </source>
</evidence>
<evidence type="ECO:0000256" key="1">
    <source>
        <dbReference type="SAM" id="SignalP"/>
    </source>
</evidence>
<organism evidence="2 4">
    <name type="scientific">Bacteroides finegoldii</name>
    <dbReference type="NCBI Taxonomy" id="338188"/>
    <lineage>
        <taxon>Bacteria</taxon>
        <taxon>Pseudomonadati</taxon>
        <taxon>Bacteroidota</taxon>
        <taxon>Bacteroidia</taxon>
        <taxon>Bacteroidales</taxon>
        <taxon>Bacteroidaceae</taxon>
        <taxon>Bacteroides</taxon>
    </lineage>
</organism>
<evidence type="ECO:0000313" key="2">
    <source>
        <dbReference type="EMBL" id="KAA5229599.1"/>
    </source>
</evidence>
<dbReference type="RefSeq" id="WP_007748343.1">
    <property type="nucleotide sequence ID" value="NZ_CATXTD010000006.1"/>
</dbReference>
<keyword evidence="5" id="KW-1185">Reference proteome</keyword>
<dbReference type="Proteomes" id="UP000421791">
    <property type="component" value="Unassembled WGS sequence"/>
</dbReference>
<dbReference type="Proteomes" id="UP000440198">
    <property type="component" value="Unassembled WGS sequence"/>
</dbReference>
<dbReference type="PROSITE" id="PS51257">
    <property type="entry name" value="PROKAR_LIPOPROTEIN"/>
    <property type="match status" value="1"/>
</dbReference>
<dbReference type="Gene3D" id="3.20.20.80">
    <property type="entry name" value="Glycosidases"/>
    <property type="match status" value="1"/>
</dbReference>
<evidence type="ECO:0000313" key="4">
    <source>
        <dbReference type="Proteomes" id="UP000421791"/>
    </source>
</evidence>
<feature type="chain" id="PRO_5044658430" description="Lipoprotein" evidence="1">
    <location>
        <begin position="19"/>
        <end position="454"/>
    </location>
</feature>
<feature type="signal peptide" evidence="1">
    <location>
        <begin position="1"/>
        <end position="18"/>
    </location>
</feature>
<gene>
    <name evidence="3" type="ORF">F2Z09_19130</name>
    <name evidence="2" type="ORF">F2Z22_12930</name>
</gene>
<evidence type="ECO:0008006" key="6">
    <source>
        <dbReference type="Google" id="ProtNLM"/>
    </source>
</evidence>
<sequence length="454" mass="51386">MKLMKYTTVCSIALLLFAACKEDEGPSIDDHFLNYEIPEIPVTEDYQVGIFYNRGNDITGIPNGDPNFTRWEILTLTDEELSAKSYYNNLTPQVMPESQKEGFLQPDASSQSFRMIPMIQQHVDDCIEAGADFMILPEVGVDLNQGPGTRLSRGDSLFVTMMLGRSGRGGNKLPMPHMGQPGRDFVDLKTMKIVAGINWNAIVDLPPKLSSSSCIENVAGKTYNGVEYTRQQLLNNFFSEIGKCFFSDESYYKVGGTRPMVYIKNKTGEIYAQDSKAMYDGIRQAVKEATGYDIYIVVESADVWCNQMRYQYFYMQGEVDAVASRNMYDQSEVSRSYMYPQMIDQNWKYNRETALPSFGNGSMEFIPTIGPAWNKLVQDGRGSIGNSPIVTKDPATYRTMCNVAKMNAGRNRLIFIDSYNKYNFNSFIEPTVEGYGNGYGKTYLEITRQQFKKN</sequence>
<dbReference type="AlphaFoldDB" id="A0A7J4YMP3"/>
<dbReference type="GeneID" id="92989934"/>
<dbReference type="EMBL" id="VWAG01000054">
    <property type="protein sequence ID" value="KAA5252842.1"/>
    <property type="molecule type" value="Genomic_DNA"/>
</dbReference>